<dbReference type="GO" id="GO:0006412">
    <property type="term" value="P:translation"/>
    <property type="evidence" value="ECO:0007669"/>
    <property type="project" value="TreeGrafter"/>
</dbReference>
<dbReference type="GO" id="GO:0003735">
    <property type="term" value="F:structural constituent of ribosome"/>
    <property type="evidence" value="ECO:0007669"/>
    <property type="project" value="TreeGrafter"/>
</dbReference>
<dbReference type="SMART" id="SM00316">
    <property type="entry name" value="S1"/>
    <property type="match status" value="3"/>
</dbReference>
<dbReference type="SUPFAM" id="SSF50249">
    <property type="entry name" value="Nucleic acid-binding proteins"/>
    <property type="match status" value="2"/>
</dbReference>
<reference evidence="5 6" key="1">
    <citation type="journal article" date="2019" name="Genome Biol. Evol.">
        <title>Day and night: Metabolic profiles and evolutionary relationships of six axenic non-marine cyanobacteria.</title>
        <authorList>
            <person name="Will S.E."/>
            <person name="Henke P."/>
            <person name="Boedeker C."/>
            <person name="Huang S."/>
            <person name="Brinkmann H."/>
            <person name="Rohde M."/>
            <person name="Jarek M."/>
            <person name="Friedl T."/>
            <person name="Seufert S."/>
            <person name="Schumacher M."/>
            <person name="Overmann J."/>
            <person name="Neumann-Schaal M."/>
            <person name="Petersen J."/>
        </authorList>
    </citation>
    <scope>NUCLEOTIDE SEQUENCE [LARGE SCALE GENOMIC DNA]</scope>
    <source>
        <strain evidence="5 6">PCC 6912</strain>
    </source>
</reference>
<dbReference type="EMBL" id="RSCJ01000033">
    <property type="protein sequence ID" value="RUR73781.1"/>
    <property type="molecule type" value="Genomic_DNA"/>
</dbReference>
<dbReference type="Gene3D" id="2.40.50.140">
    <property type="entry name" value="Nucleic acid-binding proteins"/>
    <property type="match status" value="2"/>
</dbReference>
<evidence type="ECO:0000259" key="4">
    <source>
        <dbReference type="PROSITE" id="PS50126"/>
    </source>
</evidence>
<dbReference type="Proteomes" id="UP000268857">
    <property type="component" value="Unassembled WGS sequence"/>
</dbReference>
<dbReference type="GO" id="GO:0003729">
    <property type="term" value="F:mRNA binding"/>
    <property type="evidence" value="ECO:0007669"/>
    <property type="project" value="TreeGrafter"/>
</dbReference>
<proteinExistence type="inferred from homology"/>
<dbReference type="GO" id="GO:0005840">
    <property type="term" value="C:ribosome"/>
    <property type="evidence" value="ECO:0007669"/>
    <property type="project" value="UniProtKB-KW"/>
</dbReference>
<dbReference type="PANTHER" id="PTHR10724">
    <property type="entry name" value="30S RIBOSOMAL PROTEIN S1"/>
    <property type="match status" value="1"/>
</dbReference>
<dbReference type="OrthoDB" id="490148at2"/>
<dbReference type="GO" id="GO:1990904">
    <property type="term" value="C:ribonucleoprotein complex"/>
    <property type="evidence" value="ECO:0007669"/>
    <property type="project" value="UniProtKB-KW"/>
</dbReference>
<comment type="caution">
    <text evidence="5">The sequence shown here is derived from an EMBL/GenBank/DDBJ whole genome shotgun (WGS) entry which is preliminary data.</text>
</comment>
<feature type="domain" description="S1 motif" evidence="4">
    <location>
        <begin position="11"/>
        <end position="80"/>
    </location>
</feature>
<dbReference type="STRING" id="211165.GCA_000317285_01918"/>
<dbReference type="Pfam" id="PF00575">
    <property type="entry name" value="S1"/>
    <property type="match status" value="2"/>
</dbReference>
<dbReference type="PANTHER" id="PTHR10724:SF7">
    <property type="entry name" value="SMALL RIBOSOMAL SUBUNIT PROTEIN BS1C"/>
    <property type="match status" value="1"/>
</dbReference>
<dbReference type="InterPro" id="IPR050437">
    <property type="entry name" value="Ribos_protein_bS1-like"/>
</dbReference>
<organism evidence="5 6">
    <name type="scientific">Chlorogloeopsis fritschii PCC 6912</name>
    <dbReference type="NCBI Taxonomy" id="211165"/>
    <lineage>
        <taxon>Bacteria</taxon>
        <taxon>Bacillati</taxon>
        <taxon>Cyanobacteriota</taxon>
        <taxon>Cyanophyceae</taxon>
        <taxon>Nostocales</taxon>
        <taxon>Chlorogloeopsidaceae</taxon>
        <taxon>Chlorogloeopsis</taxon>
    </lineage>
</organism>
<evidence type="ECO:0000313" key="6">
    <source>
        <dbReference type="Proteomes" id="UP000268857"/>
    </source>
</evidence>
<keyword evidence="3" id="KW-0687">Ribonucleoprotein</keyword>
<accession>A0A3S0XP60</accession>
<name>A0A3S0XP60_CHLFR</name>
<protein>
    <recommendedName>
        <fullName evidence="4">S1 motif domain-containing protein</fullName>
    </recommendedName>
</protein>
<dbReference type="RefSeq" id="WP_016877122.1">
    <property type="nucleotide sequence ID" value="NZ_AJLN01000061.1"/>
</dbReference>
<evidence type="ECO:0000256" key="2">
    <source>
        <dbReference type="ARBA" id="ARBA00022980"/>
    </source>
</evidence>
<dbReference type="InterPro" id="IPR012340">
    <property type="entry name" value="NA-bd_OB-fold"/>
</dbReference>
<dbReference type="AlphaFoldDB" id="A0A3S0XP60"/>
<keyword evidence="6" id="KW-1185">Reference proteome</keyword>
<keyword evidence="2" id="KW-0689">Ribosomal protein</keyword>
<gene>
    <name evidence="5" type="ORF">PCC6912_55580</name>
</gene>
<evidence type="ECO:0000256" key="1">
    <source>
        <dbReference type="ARBA" id="ARBA00006767"/>
    </source>
</evidence>
<evidence type="ECO:0000256" key="3">
    <source>
        <dbReference type="ARBA" id="ARBA00023274"/>
    </source>
</evidence>
<comment type="similarity">
    <text evidence="1">Belongs to the bacterial ribosomal protein bS1 family.</text>
</comment>
<feature type="domain" description="S1 motif" evidence="4">
    <location>
        <begin position="240"/>
        <end position="308"/>
    </location>
</feature>
<dbReference type="InterPro" id="IPR003029">
    <property type="entry name" value="S1_domain"/>
</dbReference>
<sequence length="312" mass="35444">MSFKLGRFQPGDIVTGKIIRLENAGVLVDFDTEQPVYVPLPELSLNEIQTPEEALQLNEIREFLVVGNYDGEHDIFFSHCSPETLKDSDRLYEHTLYEASRQCGRSVNKEELIVHTKILAAHAGGVSARIQWFLCSQEHPPTVSFSIRQLERQKAWERLRQLQSEDVTVYGKILRKTMRGAITKIEGLHGFICTYVDKHREELVIGKELPLKILEVREEFNRLVLIPGSVRNKLRQLQVGQVVSGTVLCVRDYGVIVDIGELYALVPSSRILNPSINHPSQVFKVNDRLKAIVIEANIEKGRVILEPLENSV</sequence>
<evidence type="ECO:0000313" key="5">
    <source>
        <dbReference type="EMBL" id="RUR73781.1"/>
    </source>
</evidence>
<dbReference type="PROSITE" id="PS50126">
    <property type="entry name" value="S1"/>
    <property type="match status" value="2"/>
</dbReference>